<feature type="transmembrane region" description="Helical" evidence="1">
    <location>
        <begin position="51"/>
        <end position="72"/>
    </location>
</feature>
<dbReference type="RefSeq" id="WP_203366301.1">
    <property type="nucleotide sequence ID" value="NZ_WSFT01000031.1"/>
</dbReference>
<keyword evidence="3" id="KW-1185">Reference proteome</keyword>
<proteinExistence type="predicted"/>
<protein>
    <submittedName>
        <fullName evidence="2">Uncharacterized protein</fullName>
    </submittedName>
</protein>
<keyword evidence="1" id="KW-0472">Membrane</keyword>
<comment type="caution">
    <text evidence="2">The sequence shown here is derived from an EMBL/GenBank/DDBJ whole genome shotgun (WGS) entry which is preliminary data.</text>
</comment>
<evidence type="ECO:0000313" key="3">
    <source>
        <dbReference type="Proteomes" id="UP000724672"/>
    </source>
</evidence>
<evidence type="ECO:0000313" key="2">
    <source>
        <dbReference type="EMBL" id="MBS4538378.1"/>
    </source>
</evidence>
<dbReference type="EMBL" id="WSFT01000031">
    <property type="protein sequence ID" value="MBS4538378.1"/>
    <property type="molecule type" value="Genomic_DNA"/>
</dbReference>
<keyword evidence="1" id="KW-1133">Transmembrane helix</keyword>
<reference evidence="2" key="1">
    <citation type="submission" date="2019-12" db="EMBL/GenBank/DDBJ databases">
        <title>Clostridiaceae gen. nov. sp. nov., isolated from sediment in Xinjiang, China.</title>
        <authorList>
            <person name="Zhang R."/>
        </authorList>
    </citation>
    <scope>NUCLEOTIDE SEQUENCE</scope>
    <source>
        <strain evidence="2">D2Q-11</strain>
    </source>
</reference>
<sequence length="74" mass="8628">MINPILIMGIVFMLIGVVFKIFVSIFIFYDIFLSEKIKFKKGNIENIIKKVYIISMILGIILMFIGYFIFLINA</sequence>
<keyword evidence="1" id="KW-0812">Transmembrane</keyword>
<dbReference type="AlphaFoldDB" id="A0A942UTN9"/>
<name>A0A942UTN9_9FIRM</name>
<gene>
    <name evidence="2" type="ORF">GOQ27_07870</name>
</gene>
<dbReference type="Proteomes" id="UP000724672">
    <property type="component" value="Unassembled WGS sequence"/>
</dbReference>
<accession>A0A942UTN9</accession>
<feature type="transmembrane region" description="Helical" evidence="1">
    <location>
        <begin position="6"/>
        <end position="31"/>
    </location>
</feature>
<organism evidence="2 3">
    <name type="scientific">Anaeromonas frigoriresistens</name>
    <dbReference type="NCBI Taxonomy" id="2683708"/>
    <lineage>
        <taxon>Bacteria</taxon>
        <taxon>Bacillati</taxon>
        <taxon>Bacillota</taxon>
        <taxon>Tissierellia</taxon>
        <taxon>Tissierellales</taxon>
        <taxon>Thermohalobacteraceae</taxon>
        <taxon>Anaeromonas</taxon>
    </lineage>
</organism>
<evidence type="ECO:0000256" key="1">
    <source>
        <dbReference type="SAM" id="Phobius"/>
    </source>
</evidence>